<gene>
    <name evidence="1" type="ORF">M404DRAFT_97074</name>
</gene>
<feature type="non-terminal residue" evidence="1">
    <location>
        <position position="63"/>
    </location>
</feature>
<feature type="non-terminal residue" evidence="1">
    <location>
        <position position="1"/>
    </location>
</feature>
<accession>A0A0C3P4B4</accession>
<proteinExistence type="predicted"/>
<sequence>DAPRTSAKTSSVTRQNLTLSDWMQVYSFIDNHPTTTQANIVQHFCSLETGALLFDQSTLSCKL</sequence>
<protein>
    <submittedName>
        <fullName evidence="1">Uncharacterized protein</fullName>
    </submittedName>
</protein>
<evidence type="ECO:0000313" key="1">
    <source>
        <dbReference type="EMBL" id="KIO02119.1"/>
    </source>
</evidence>
<reference evidence="2" key="2">
    <citation type="submission" date="2015-01" db="EMBL/GenBank/DDBJ databases">
        <title>Evolutionary Origins and Diversification of the Mycorrhizal Mutualists.</title>
        <authorList>
            <consortium name="DOE Joint Genome Institute"/>
            <consortium name="Mycorrhizal Genomics Consortium"/>
            <person name="Kohler A."/>
            <person name="Kuo A."/>
            <person name="Nagy L.G."/>
            <person name="Floudas D."/>
            <person name="Copeland A."/>
            <person name="Barry K.W."/>
            <person name="Cichocki N."/>
            <person name="Veneault-Fourrey C."/>
            <person name="LaButti K."/>
            <person name="Lindquist E.A."/>
            <person name="Lipzen A."/>
            <person name="Lundell T."/>
            <person name="Morin E."/>
            <person name="Murat C."/>
            <person name="Riley R."/>
            <person name="Ohm R."/>
            <person name="Sun H."/>
            <person name="Tunlid A."/>
            <person name="Henrissat B."/>
            <person name="Grigoriev I.V."/>
            <person name="Hibbett D.S."/>
            <person name="Martin F."/>
        </authorList>
    </citation>
    <scope>NUCLEOTIDE SEQUENCE [LARGE SCALE GENOMIC DNA]</scope>
    <source>
        <strain evidence="2">Marx 270</strain>
    </source>
</reference>
<dbReference type="HOGENOM" id="CLU_3074483_0_0_1"/>
<name>A0A0C3P4B4_PISTI</name>
<dbReference type="AlphaFoldDB" id="A0A0C3P4B4"/>
<dbReference type="EMBL" id="KN831983">
    <property type="protein sequence ID" value="KIO02119.1"/>
    <property type="molecule type" value="Genomic_DNA"/>
</dbReference>
<reference evidence="1 2" key="1">
    <citation type="submission" date="2014-04" db="EMBL/GenBank/DDBJ databases">
        <authorList>
            <consortium name="DOE Joint Genome Institute"/>
            <person name="Kuo A."/>
            <person name="Kohler A."/>
            <person name="Costa M.D."/>
            <person name="Nagy L.G."/>
            <person name="Floudas D."/>
            <person name="Copeland A."/>
            <person name="Barry K.W."/>
            <person name="Cichocki N."/>
            <person name="Veneault-Fourrey C."/>
            <person name="LaButti K."/>
            <person name="Lindquist E.A."/>
            <person name="Lipzen A."/>
            <person name="Lundell T."/>
            <person name="Morin E."/>
            <person name="Murat C."/>
            <person name="Sun H."/>
            <person name="Tunlid A."/>
            <person name="Henrissat B."/>
            <person name="Grigoriev I.V."/>
            <person name="Hibbett D.S."/>
            <person name="Martin F."/>
            <person name="Nordberg H.P."/>
            <person name="Cantor M.N."/>
            <person name="Hua S.X."/>
        </authorList>
    </citation>
    <scope>NUCLEOTIDE SEQUENCE [LARGE SCALE GENOMIC DNA]</scope>
    <source>
        <strain evidence="1 2">Marx 270</strain>
    </source>
</reference>
<organism evidence="1 2">
    <name type="scientific">Pisolithus tinctorius Marx 270</name>
    <dbReference type="NCBI Taxonomy" id="870435"/>
    <lineage>
        <taxon>Eukaryota</taxon>
        <taxon>Fungi</taxon>
        <taxon>Dikarya</taxon>
        <taxon>Basidiomycota</taxon>
        <taxon>Agaricomycotina</taxon>
        <taxon>Agaricomycetes</taxon>
        <taxon>Agaricomycetidae</taxon>
        <taxon>Boletales</taxon>
        <taxon>Sclerodermatineae</taxon>
        <taxon>Pisolithaceae</taxon>
        <taxon>Pisolithus</taxon>
    </lineage>
</organism>
<dbReference type="OrthoDB" id="162969at2759"/>
<dbReference type="Proteomes" id="UP000054217">
    <property type="component" value="Unassembled WGS sequence"/>
</dbReference>
<keyword evidence="2" id="KW-1185">Reference proteome</keyword>
<evidence type="ECO:0000313" key="2">
    <source>
        <dbReference type="Proteomes" id="UP000054217"/>
    </source>
</evidence>
<dbReference type="InParanoid" id="A0A0C3P4B4"/>